<dbReference type="GeneID" id="22159088"/>
<gene>
    <name evidence="1" type="primary">orf214</name>
</gene>
<dbReference type="InterPro" id="IPR019059">
    <property type="entry name" value="Restrct_endonuc_II_HaeIII"/>
</dbReference>
<reference evidence="1" key="1">
    <citation type="journal article" date="2014" name="BMC Evol. Biol.">
        <title>Chloroplast phylogenomic analysis resolves deep-level relationships within the green algal class Trebouxiophyceae.</title>
        <authorList>
            <person name="Lemieux C."/>
            <person name="Otis C."/>
            <person name="Turmel M."/>
        </authorList>
    </citation>
    <scope>NUCLEOTIDE SEQUENCE</scope>
</reference>
<organism evidence="1">
    <name type="scientific">Pedinomonas tuberculata</name>
    <dbReference type="NCBI Taxonomy" id="160064"/>
    <lineage>
        <taxon>Eukaryota</taxon>
        <taxon>Viridiplantae</taxon>
        <taxon>Chlorophyta</taxon>
        <taxon>core chlorophytes</taxon>
        <taxon>Pedinophyceae</taxon>
        <taxon>Pedinomonadales</taxon>
        <taxon>Pedinomonadaceae</taxon>
        <taxon>Pedinomonas</taxon>
    </lineage>
</organism>
<accession>A0A097KLA8</accession>
<dbReference type="GO" id="GO:0004519">
    <property type="term" value="F:endonuclease activity"/>
    <property type="evidence" value="ECO:0007669"/>
    <property type="project" value="UniProtKB-KW"/>
</dbReference>
<keyword evidence="1" id="KW-0378">Hydrolase</keyword>
<protein>
    <submittedName>
        <fullName evidence="1">Putative type II restriction endonuclease</fullName>
    </submittedName>
</protein>
<dbReference type="AlphaFoldDB" id="A0A097KLA8"/>
<dbReference type="EMBL" id="KM462867">
    <property type="protein sequence ID" value="AIT93956.1"/>
    <property type="molecule type" value="Genomic_DNA"/>
</dbReference>
<keyword evidence="1" id="KW-0150">Chloroplast</keyword>
<keyword evidence="1" id="KW-0540">Nuclease</keyword>
<keyword evidence="1" id="KW-0934">Plastid</keyword>
<dbReference type="RefSeq" id="YP_009105328.1">
    <property type="nucleotide sequence ID" value="NC_025530.1"/>
</dbReference>
<geneLocation type="chloroplast" evidence="1"/>
<evidence type="ECO:0000313" key="1">
    <source>
        <dbReference type="EMBL" id="AIT93956.1"/>
    </source>
</evidence>
<sequence>MSYLPSNPKTFRICSDFEGRTGITSDIIVYNDLQESFGISCKRNNLSLKHPRPSAFYKHGLLEKKVFIKYYKEMIHCFYFSWKKKGHICFSDLSNWEKNQFYRTINLFIINILKQSSSKNFKKFLIFLFALNDPKVILYYNDQKKQYDFYFFDLTIFLNIKKPKFSLRNFNTIEITIDSYTFFMRLHTAKNRIQKNISIKYDVTLQKSFFSNGS</sequence>
<proteinExistence type="predicted"/>
<keyword evidence="1" id="KW-0255">Endonuclease</keyword>
<name>A0A097KLA8_9CHLO</name>
<dbReference type="Pfam" id="PF09556">
    <property type="entry name" value="RE_HaeIII"/>
    <property type="match status" value="1"/>
</dbReference>